<comment type="similarity">
    <text evidence="1 2">Belongs to the small heat shock protein (HSP20) family.</text>
</comment>
<dbReference type="Gene3D" id="2.60.40.790">
    <property type="match status" value="1"/>
</dbReference>
<evidence type="ECO:0000313" key="4">
    <source>
        <dbReference type="EMBL" id="ACZ39100.1"/>
    </source>
</evidence>
<keyword evidence="5" id="KW-1185">Reference proteome</keyword>
<reference evidence="5" key="1">
    <citation type="submission" date="2009-11" db="EMBL/GenBank/DDBJ databases">
        <title>The complete chromosome 1 of Sphaerobacter thermophilus DSM 20745.</title>
        <authorList>
            <person name="Lucas S."/>
            <person name="Copeland A."/>
            <person name="Lapidus A."/>
            <person name="Glavina del Rio T."/>
            <person name="Dalin E."/>
            <person name="Tice H."/>
            <person name="Bruce D."/>
            <person name="Goodwin L."/>
            <person name="Pitluck S."/>
            <person name="Kyrpides N."/>
            <person name="Mavromatis K."/>
            <person name="Ivanova N."/>
            <person name="Mikhailova N."/>
            <person name="LaButti K.M."/>
            <person name="Clum A."/>
            <person name="Sun H.I."/>
            <person name="Brettin T."/>
            <person name="Detter J.C."/>
            <person name="Han C."/>
            <person name="Larimer F."/>
            <person name="Land M."/>
            <person name="Hauser L."/>
            <person name="Markowitz V."/>
            <person name="Cheng J.F."/>
            <person name="Hugenholtz P."/>
            <person name="Woyke T."/>
            <person name="Wu D."/>
            <person name="Steenblock K."/>
            <person name="Schneider S."/>
            <person name="Pukall R."/>
            <person name="Goeker M."/>
            <person name="Klenk H.P."/>
            <person name="Eisen J.A."/>
        </authorList>
    </citation>
    <scope>NUCLEOTIDE SEQUENCE [LARGE SCALE GENOMIC DNA]</scope>
    <source>
        <strain evidence="5">ATCC 49802 / DSM 20745 / S 6022</strain>
    </source>
</reference>
<sequence>MMVRWSPMIEVARLFNEVDRLLDEVTGTMMNRNGLTSVTTIRPAVDLYDNGDALVLRALVPGAQPGSLDVQIEQNTVRIKGRFGAEVDEDEAKGWTWYRREIGSGEFSHSMTLPVPVDAERAEAAYNDGILTLTMPKAEHARARKIEVRTPKALASSLN</sequence>
<protein>
    <submittedName>
        <fullName evidence="4">Heat shock protein Hsp20</fullName>
    </submittedName>
</protein>
<dbReference type="PROSITE" id="PS01031">
    <property type="entry name" value="SHSP"/>
    <property type="match status" value="1"/>
</dbReference>
<evidence type="ECO:0000256" key="1">
    <source>
        <dbReference type="PROSITE-ProRule" id="PRU00285"/>
    </source>
</evidence>
<organism evidence="4 5">
    <name type="scientific">Sphaerobacter thermophilus (strain ATCC 49802 / DSM 20745 / KCCM 41009 / NCIMB 13125 / S 6022)</name>
    <dbReference type="NCBI Taxonomy" id="479434"/>
    <lineage>
        <taxon>Bacteria</taxon>
        <taxon>Pseudomonadati</taxon>
        <taxon>Thermomicrobiota</taxon>
        <taxon>Thermomicrobia</taxon>
        <taxon>Sphaerobacterales</taxon>
        <taxon>Sphaerobacterineae</taxon>
        <taxon>Sphaerobacteraceae</taxon>
        <taxon>Sphaerobacter</taxon>
    </lineage>
</organism>
<dbReference type="KEGG" id="sti:Sthe_1666"/>
<dbReference type="InterPro" id="IPR031107">
    <property type="entry name" value="Small_HSP"/>
</dbReference>
<dbReference type="RefSeq" id="WP_012872147.1">
    <property type="nucleotide sequence ID" value="NC_013523.1"/>
</dbReference>
<dbReference type="EMBL" id="CP001823">
    <property type="protein sequence ID" value="ACZ39100.1"/>
    <property type="molecule type" value="Genomic_DNA"/>
</dbReference>
<dbReference type="SUPFAM" id="SSF49764">
    <property type="entry name" value="HSP20-like chaperones"/>
    <property type="match status" value="1"/>
</dbReference>
<name>D1C4D3_SPHTD</name>
<accession>D1C4D3</accession>
<dbReference type="OrthoDB" id="9811615at2"/>
<evidence type="ECO:0000259" key="3">
    <source>
        <dbReference type="PROSITE" id="PS01031"/>
    </source>
</evidence>
<dbReference type="STRING" id="479434.Sthe_1666"/>
<dbReference type="AlphaFoldDB" id="D1C4D3"/>
<evidence type="ECO:0000256" key="2">
    <source>
        <dbReference type="RuleBase" id="RU003616"/>
    </source>
</evidence>
<reference evidence="4 5" key="2">
    <citation type="journal article" date="2010" name="Stand. Genomic Sci.">
        <title>Complete genome sequence of Desulfohalobium retbaense type strain (HR(100)).</title>
        <authorList>
            <person name="Spring S."/>
            <person name="Nolan M."/>
            <person name="Lapidus A."/>
            <person name="Glavina Del Rio T."/>
            <person name="Copeland A."/>
            <person name="Tice H."/>
            <person name="Cheng J.F."/>
            <person name="Lucas S."/>
            <person name="Land M."/>
            <person name="Chen F."/>
            <person name="Bruce D."/>
            <person name="Goodwin L."/>
            <person name="Pitluck S."/>
            <person name="Ivanova N."/>
            <person name="Mavromatis K."/>
            <person name="Mikhailova N."/>
            <person name="Pati A."/>
            <person name="Chen A."/>
            <person name="Palaniappan K."/>
            <person name="Hauser L."/>
            <person name="Chang Y.J."/>
            <person name="Jeffries C.D."/>
            <person name="Munk C."/>
            <person name="Kiss H."/>
            <person name="Chain P."/>
            <person name="Han C."/>
            <person name="Brettin T."/>
            <person name="Detter J.C."/>
            <person name="Schuler E."/>
            <person name="Goker M."/>
            <person name="Rohde M."/>
            <person name="Bristow J."/>
            <person name="Eisen J.A."/>
            <person name="Markowitz V."/>
            <person name="Hugenholtz P."/>
            <person name="Kyrpides N.C."/>
            <person name="Klenk H.P."/>
        </authorList>
    </citation>
    <scope>NUCLEOTIDE SEQUENCE [LARGE SCALE GENOMIC DNA]</scope>
    <source>
        <strain evidence="5">ATCC 49802 / DSM 20745 / S 6022</strain>
    </source>
</reference>
<dbReference type="eggNOG" id="COG0071">
    <property type="taxonomic scope" value="Bacteria"/>
</dbReference>
<dbReference type="InParanoid" id="D1C4D3"/>
<evidence type="ECO:0000313" key="5">
    <source>
        <dbReference type="Proteomes" id="UP000002027"/>
    </source>
</evidence>
<dbReference type="PANTHER" id="PTHR11527">
    <property type="entry name" value="HEAT-SHOCK PROTEIN 20 FAMILY MEMBER"/>
    <property type="match status" value="1"/>
</dbReference>
<dbReference type="CDD" id="cd06464">
    <property type="entry name" value="ACD_sHsps-like"/>
    <property type="match status" value="1"/>
</dbReference>
<dbReference type="InterPro" id="IPR002068">
    <property type="entry name" value="A-crystallin/Hsp20_dom"/>
</dbReference>
<dbReference type="HOGENOM" id="CLU_046737_12_2_0"/>
<dbReference type="Proteomes" id="UP000002027">
    <property type="component" value="Chromosome 1"/>
</dbReference>
<dbReference type="InterPro" id="IPR008978">
    <property type="entry name" value="HSP20-like_chaperone"/>
</dbReference>
<dbReference type="FunCoup" id="D1C4D3">
    <property type="interactions" value="12"/>
</dbReference>
<proteinExistence type="inferred from homology"/>
<dbReference type="Pfam" id="PF00011">
    <property type="entry name" value="HSP20"/>
    <property type="match status" value="1"/>
</dbReference>
<feature type="domain" description="SHSP" evidence="3">
    <location>
        <begin position="36"/>
        <end position="151"/>
    </location>
</feature>
<gene>
    <name evidence="4" type="ordered locus">Sthe_1666</name>
</gene>
<keyword evidence="4" id="KW-0346">Stress response</keyword>